<sequence length="285" mass="31569">MKSSQTPPEIFDRRRRYALRQRAQSKAADAFLWHYVAQEMTERLALVTRTFEDVLMIGPIAAFAQEILGERTCNVHRVDIVDPSAPAMRQAEEDRLPFEPHSFDLVISGGVLDSVNDLPGALIQIRHILKPDSLFLGHMFGAGSLATLKAHMVAAEAPVATPHIHPQIDLRSAADLLSRAGFTLPVADGDILPVRYGDWRRLVRDIREAGIGNALAGPRRYLGREYLARLDHAWQDAADQSGRCEEQFMHLFLSGWAPSANQPKPARRGSGEVSLASILRPSGKD</sequence>
<keyword evidence="5" id="KW-1185">Reference proteome</keyword>
<evidence type="ECO:0000256" key="3">
    <source>
        <dbReference type="SAM" id="MobiDB-lite"/>
    </source>
</evidence>
<dbReference type="OrthoDB" id="9793723at2"/>
<gene>
    <name evidence="4" type="ORF">FOM92_01310</name>
</gene>
<dbReference type="InterPro" id="IPR029063">
    <property type="entry name" value="SAM-dependent_MTases_sf"/>
</dbReference>
<evidence type="ECO:0000313" key="4">
    <source>
        <dbReference type="EMBL" id="TSB04108.1"/>
    </source>
</evidence>
<organism evidence="4 5">
    <name type="scientific">Sphingorhabdus contaminans</name>
    <dbReference type="NCBI Taxonomy" id="1343899"/>
    <lineage>
        <taxon>Bacteria</taxon>
        <taxon>Pseudomonadati</taxon>
        <taxon>Pseudomonadota</taxon>
        <taxon>Alphaproteobacteria</taxon>
        <taxon>Sphingomonadales</taxon>
        <taxon>Sphingomonadaceae</taxon>
        <taxon>Sphingorhabdus</taxon>
    </lineage>
</organism>
<accession>A0A553WHF8</accession>
<dbReference type="PANTHER" id="PTHR13090:SF1">
    <property type="entry name" value="ARGININE-HYDROXYLASE NDUFAF5, MITOCHONDRIAL"/>
    <property type="match status" value="1"/>
</dbReference>
<dbReference type="Pfam" id="PF13489">
    <property type="entry name" value="Methyltransf_23"/>
    <property type="match status" value="1"/>
</dbReference>
<dbReference type="PANTHER" id="PTHR13090">
    <property type="entry name" value="ARGININE-HYDROXYLASE NDUFAF5, MITOCHONDRIAL"/>
    <property type="match status" value="1"/>
</dbReference>
<keyword evidence="2 4" id="KW-0808">Transferase</keyword>
<dbReference type="RefSeq" id="WP_143774982.1">
    <property type="nucleotide sequence ID" value="NZ_VKKU01000001.1"/>
</dbReference>
<dbReference type="AlphaFoldDB" id="A0A553WHF8"/>
<dbReference type="GO" id="GO:0032259">
    <property type="term" value="P:methylation"/>
    <property type="evidence" value="ECO:0007669"/>
    <property type="project" value="UniProtKB-KW"/>
</dbReference>
<evidence type="ECO:0000256" key="1">
    <source>
        <dbReference type="ARBA" id="ARBA00022603"/>
    </source>
</evidence>
<dbReference type="InterPro" id="IPR050602">
    <property type="entry name" value="Malonyl-ACP_OMT"/>
</dbReference>
<dbReference type="Gene3D" id="3.40.50.150">
    <property type="entry name" value="Vaccinia Virus protein VP39"/>
    <property type="match status" value="1"/>
</dbReference>
<name>A0A553WHF8_9SPHN</name>
<reference evidence="4 5" key="1">
    <citation type="submission" date="2019-07" db="EMBL/GenBank/DDBJ databases">
        <authorList>
            <person name="Park M."/>
        </authorList>
    </citation>
    <scope>NUCLEOTIDE SEQUENCE [LARGE SCALE GENOMIC DNA]</scope>
    <source>
        <strain evidence="4 5">KCTC32445</strain>
    </source>
</reference>
<dbReference type="GO" id="GO:0008168">
    <property type="term" value="F:methyltransferase activity"/>
    <property type="evidence" value="ECO:0007669"/>
    <property type="project" value="UniProtKB-KW"/>
</dbReference>
<evidence type="ECO:0000256" key="2">
    <source>
        <dbReference type="ARBA" id="ARBA00022679"/>
    </source>
</evidence>
<dbReference type="Proteomes" id="UP000320160">
    <property type="component" value="Unassembled WGS sequence"/>
</dbReference>
<feature type="region of interest" description="Disordered" evidence="3">
    <location>
        <begin position="261"/>
        <end position="285"/>
    </location>
</feature>
<protein>
    <submittedName>
        <fullName evidence="4">Methyltransferase domain-containing protein</fullName>
    </submittedName>
</protein>
<comment type="caution">
    <text evidence="4">The sequence shown here is derived from an EMBL/GenBank/DDBJ whole genome shotgun (WGS) entry which is preliminary data.</text>
</comment>
<evidence type="ECO:0000313" key="5">
    <source>
        <dbReference type="Proteomes" id="UP000320160"/>
    </source>
</evidence>
<keyword evidence="1 4" id="KW-0489">Methyltransferase</keyword>
<proteinExistence type="predicted"/>
<dbReference type="SUPFAM" id="SSF53335">
    <property type="entry name" value="S-adenosyl-L-methionine-dependent methyltransferases"/>
    <property type="match status" value="1"/>
</dbReference>
<dbReference type="EMBL" id="VKKU01000001">
    <property type="protein sequence ID" value="TSB04108.1"/>
    <property type="molecule type" value="Genomic_DNA"/>
</dbReference>